<evidence type="ECO:0000313" key="2">
    <source>
        <dbReference type="EMBL" id="MBB6730660.1"/>
    </source>
</evidence>
<dbReference type="PANTHER" id="PTHR40112">
    <property type="entry name" value="H2HPP ISOMERASE"/>
    <property type="match status" value="1"/>
</dbReference>
<dbReference type="EMBL" id="JACJVO010000008">
    <property type="protein sequence ID" value="MBB6730660.1"/>
    <property type="molecule type" value="Genomic_DNA"/>
</dbReference>
<dbReference type="InterPro" id="IPR013096">
    <property type="entry name" value="Cupin_2"/>
</dbReference>
<feature type="domain" description="Cupin type-2" evidence="1">
    <location>
        <begin position="30"/>
        <end position="86"/>
    </location>
</feature>
<dbReference type="RefSeq" id="WP_185128324.1">
    <property type="nucleotide sequence ID" value="NZ_JACJVO010000008.1"/>
</dbReference>
<proteinExistence type="predicted"/>
<dbReference type="Gene3D" id="2.60.120.10">
    <property type="entry name" value="Jelly Rolls"/>
    <property type="match status" value="1"/>
</dbReference>
<dbReference type="InterPro" id="IPR014710">
    <property type="entry name" value="RmlC-like_jellyroll"/>
</dbReference>
<accession>A0A7X0VUQ7</accession>
<dbReference type="AlphaFoldDB" id="A0A7X0VUQ7"/>
<protein>
    <submittedName>
        <fullName evidence="2">Cupin domain-containing protein</fullName>
    </submittedName>
</protein>
<dbReference type="InterPro" id="IPR011051">
    <property type="entry name" value="RmlC_Cupin_sf"/>
</dbReference>
<evidence type="ECO:0000259" key="1">
    <source>
        <dbReference type="Pfam" id="PF07883"/>
    </source>
</evidence>
<dbReference type="SUPFAM" id="SSF51182">
    <property type="entry name" value="RmlC-like cupins"/>
    <property type="match status" value="1"/>
</dbReference>
<dbReference type="Proteomes" id="UP000564644">
    <property type="component" value="Unassembled WGS sequence"/>
</dbReference>
<dbReference type="Pfam" id="PF07883">
    <property type="entry name" value="Cupin_2"/>
    <property type="match status" value="1"/>
</dbReference>
<dbReference type="InterPro" id="IPR025499">
    <property type="entry name" value="KdgF"/>
</dbReference>
<reference evidence="2 3" key="1">
    <citation type="submission" date="2020-08" db="EMBL/GenBank/DDBJ databases">
        <title>Cohnella phylogeny.</title>
        <authorList>
            <person name="Dunlap C."/>
        </authorList>
    </citation>
    <scope>NUCLEOTIDE SEQUENCE [LARGE SCALE GENOMIC DNA]</scope>
    <source>
        <strain evidence="2 3">CBP 2801</strain>
    </source>
</reference>
<name>A0A7X0VUQ7_9BACL</name>
<dbReference type="PIRSF" id="PIRSF029883">
    <property type="entry name" value="KdgF"/>
    <property type="match status" value="1"/>
</dbReference>
<evidence type="ECO:0000313" key="3">
    <source>
        <dbReference type="Proteomes" id="UP000564644"/>
    </source>
</evidence>
<dbReference type="PANTHER" id="PTHR40112:SF1">
    <property type="entry name" value="H2HPP ISOMERASE"/>
    <property type="match status" value="1"/>
</dbReference>
<dbReference type="CDD" id="cd02238">
    <property type="entry name" value="cupin_KdgF"/>
    <property type="match status" value="1"/>
</dbReference>
<organism evidence="2 3">
    <name type="scientific">Cohnella zeiphila</name>
    <dbReference type="NCBI Taxonomy" id="2761120"/>
    <lineage>
        <taxon>Bacteria</taxon>
        <taxon>Bacillati</taxon>
        <taxon>Bacillota</taxon>
        <taxon>Bacilli</taxon>
        <taxon>Bacillales</taxon>
        <taxon>Paenibacillaceae</taxon>
        <taxon>Cohnella</taxon>
    </lineage>
</organism>
<gene>
    <name evidence="2" type="ORF">H7C18_07060</name>
</gene>
<dbReference type="InterPro" id="IPR052535">
    <property type="entry name" value="Bacilysin_H2HPP_isomerase"/>
</dbReference>
<comment type="caution">
    <text evidence="2">The sequence shown here is derived from an EMBL/GenBank/DDBJ whole genome shotgun (WGS) entry which is preliminary data.</text>
</comment>
<keyword evidence="3" id="KW-1185">Reference proteome</keyword>
<sequence>MNGYGEWRPAGEGIRRKIYPPGNSIMSMAIEFEAGARGAAHSHPHEQITHVIEGRLRLTVDGASHELGPGEQLFVPGGAVHSAEALKASSVLEIFSPLRDDLLASVEGR</sequence>